<keyword evidence="2" id="KW-1185">Reference proteome</keyword>
<organism evidence="1 2">
    <name type="scientific">Shimia isoporae</name>
    <dbReference type="NCBI Taxonomy" id="647720"/>
    <lineage>
        <taxon>Bacteria</taxon>
        <taxon>Pseudomonadati</taxon>
        <taxon>Pseudomonadota</taxon>
        <taxon>Alphaproteobacteria</taxon>
        <taxon>Rhodobacterales</taxon>
        <taxon>Roseobacteraceae</taxon>
    </lineage>
</organism>
<gene>
    <name evidence="1" type="ORF">BXY66_1285</name>
</gene>
<evidence type="ECO:0000313" key="2">
    <source>
        <dbReference type="Proteomes" id="UP000295673"/>
    </source>
</evidence>
<dbReference type="EMBL" id="SMGR01000001">
    <property type="protein sequence ID" value="TCL09240.1"/>
    <property type="molecule type" value="Genomic_DNA"/>
</dbReference>
<reference evidence="1 2" key="1">
    <citation type="submission" date="2019-03" db="EMBL/GenBank/DDBJ databases">
        <title>Genomic Encyclopedia of Archaeal and Bacterial Type Strains, Phase II (KMG-II): from individual species to whole genera.</title>
        <authorList>
            <person name="Goeker M."/>
        </authorList>
    </citation>
    <scope>NUCLEOTIDE SEQUENCE [LARGE SCALE GENOMIC DNA]</scope>
    <source>
        <strain evidence="1 2">DSM 26433</strain>
    </source>
</reference>
<dbReference type="OrthoDB" id="9970139at2"/>
<protein>
    <submittedName>
        <fullName evidence="1">Uncharacterized protein</fullName>
    </submittedName>
</protein>
<name>A0A4V2Q403_9RHOB</name>
<evidence type="ECO:0000313" key="1">
    <source>
        <dbReference type="EMBL" id="TCL09240.1"/>
    </source>
</evidence>
<proteinExistence type="predicted"/>
<dbReference type="AlphaFoldDB" id="A0A4V2Q403"/>
<dbReference type="RefSeq" id="WP_132859294.1">
    <property type="nucleotide sequence ID" value="NZ_SMGR01000001.1"/>
</dbReference>
<accession>A0A4V2Q403</accession>
<sequence length="73" mass="7873">MSHIAQQTRATSTTSMDRAKQLAHKIVDVMQAQGYREIEYILTGSQLKVVACASGMAPKTEYLSLPTGGLSTT</sequence>
<comment type="caution">
    <text evidence="1">The sequence shown here is derived from an EMBL/GenBank/DDBJ whole genome shotgun (WGS) entry which is preliminary data.</text>
</comment>
<dbReference type="Proteomes" id="UP000295673">
    <property type="component" value="Unassembled WGS sequence"/>
</dbReference>